<dbReference type="AlphaFoldDB" id="A0A0V1FE97"/>
<organism evidence="3 7">
    <name type="scientific">Trichinella pseudospiralis</name>
    <name type="common">Parasitic roundworm</name>
    <dbReference type="NCBI Taxonomy" id="6337"/>
    <lineage>
        <taxon>Eukaryota</taxon>
        <taxon>Metazoa</taxon>
        <taxon>Ecdysozoa</taxon>
        <taxon>Nematoda</taxon>
        <taxon>Enoplea</taxon>
        <taxon>Dorylaimia</taxon>
        <taxon>Trichinellida</taxon>
        <taxon>Trichinellidae</taxon>
        <taxon>Trichinella</taxon>
    </lineage>
</organism>
<proteinExistence type="predicted"/>
<sequence length="107" mass="12096">MPLTGSASDSFLDILNDSLEENDIGSAHDSDYVEKNDHDSSSEFTGSLWSENEIEEVMHVCSDSSIGRDHVCAWNKQEPFKKMCNQEHRTYIPEGKAQEVQLDMPKC</sequence>
<dbReference type="EMBL" id="JYDR01000074">
    <property type="protein sequence ID" value="KRY70414.1"/>
    <property type="molecule type" value="Genomic_DNA"/>
</dbReference>
<evidence type="ECO:0000313" key="2">
    <source>
        <dbReference type="EMBL" id="KRY70414.1"/>
    </source>
</evidence>
<feature type="region of interest" description="Disordered" evidence="1">
    <location>
        <begin position="22"/>
        <end position="47"/>
    </location>
</feature>
<dbReference type="EMBL" id="JYDT01000119">
    <property type="protein sequence ID" value="KRY84229.1"/>
    <property type="molecule type" value="Genomic_DNA"/>
</dbReference>
<evidence type="ECO:0000313" key="7">
    <source>
        <dbReference type="Proteomes" id="UP000054995"/>
    </source>
</evidence>
<name>A0A0V1FE97_TRIPS</name>
<comment type="caution">
    <text evidence="3">The sequence shown here is derived from an EMBL/GenBank/DDBJ whole genome shotgun (WGS) entry which is preliminary data.</text>
</comment>
<dbReference type="Proteomes" id="UP000054995">
    <property type="component" value="Unassembled WGS sequence"/>
</dbReference>
<gene>
    <name evidence="2" type="ORF">T4A_13230</name>
    <name evidence="4" type="ORF">T4C_9729</name>
    <name evidence="3" type="ORF">T4D_934</name>
</gene>
<dbReference type="Proteomes" id="UP000054826">
    <property type="component" value="Unassembled WGS sequence"/>
</dbReference>
<evidence type="ECO:0000256" key="1">
    <source>
        <dbReference type="SAM" id="MobiDB-lite"/>
    </source>
</evidence>
<evidence type="ECO:0000313" key="6">
    <source>
        <dbReference type="Proteomes" id="UP000054826"/>
    </source>
</evidence>
<feature type="compositionally biased region" description="Basic and acidic residues" evidence="1">
    <location>
        <begin position="26"/>
        <end position="41"/>
    </location>
</feature>
<evidence type="ECO:0000313" key="5">
    <source>
        <dbReference type="Proteomes" id="UP000054632"/>
    </source>
</evidence>
<reference evidence="5 6" key="1">
    <citation type="submission" date="2015-01" db="EMBL/GenBank/DDBJ databases">
        <title>Evolution of Trichinella species and genotypes.</title>
        <authorList>
            <person name="Korhonen P.K."/>
            <person name="Edoardo P."/>
            <person name="Giuseppe L.R."/>
            <person name="Gasser R.B."/>
        </authorList>
    </citation>
    <scope>NUCLEOTIDE SEQUENCE [LARGE SCALE GENOMIC DNA]</scope>
    <source>
        <strain evidence="2">ISS13</strain>
        <strain evidence="4">ISS176</strain>
        <strain evidence="3">ISS470</strain>
    </source>
</reference>
<keyword evidence="7" id="KW-1185">Reference proteome</keyword>
<dbReference type="EMBL" id="JYDV01000098">
    <property type="protein sequence ID" value="KRZ34436.1"/>
    <property type="molecule type" value="Genomic_DNA"/>
</dbReference>
<accession>A0A0V1FE97</accession>
<evidence type="ECO:0000313" key="3">
    <source>
        <dbReference type="EMBL" id="KRY84229.1"/>
    </source>
</evidence>
<dbReference type="Proteomes" id="UP000054632">
    <property type="component" value="Unassembled WGS sequence"/>
</dbReference>
<dbReference type="OrthoDB" id="5936956at2759"/>
<evidence type="ECO:0000313" key="4">
    <source>
        <dbReference type="EMBL" id="KRZ34436.1"/>
    </source>
</evidence>
<protein>
    <submittedName>
        <fullName evidence="3">Uncharacterized protein</fullName>
    </submittedName>
</protein>